<dbReference type="InterPro" id="IPR011335">
    <property type="entry name" value="Restrct_endonuc-II-like"/>
</dbReference>
<dbReference type="AlphaFoldDB" id="A0AAN7VH42"/>
<dbReference type="Gene3D" id="3.90.320.10">
    <property type="match status" value="1"/>
</dbReference>
<dbReference type="Pfam" id="PF09588">
    <property type="entry name" value="YqaJ"/>
    <property type="match status" value="1"/>
</dbReference>
<dbReference type="PANTHER" id="PTHR46609:SF8">
    <property type="entry name" value="YQAJ VIRAL RECOMBINASE DOMAIN-CONTAINING PROTEIN"/>
    <property type="match status" value="1"/>
</dbReference>
<dbReference type="EMBL" id="JAVRBK010000004">
    <property type="protein sequence ID" value="KAK5645076.1"/>
    <property type="molecule type" value="Genomic_DNA"/>
</dbReference>
<dbReference type="CDD" id="cd22343">
    <property type="entry name" value="PDDEXK_lambda_exonuclease-like"/>
    <property type="match status" value="1"/>
</dbReference>
<evidence type="ECO:0000313" key="4">
    <source>
        <dbReference type="Proteomes" id="UP001329430"/>
    </source>
</evidence>
<comment type="caution">
    <text evidence="3">The sequence shown here is derived from an EMBL/GenBank/DDBJ whole genome shotgun (WGS) entry which is preliminary data.</text>
</comment>
<feature type="domain" description="YqaJ viral recombinase" evidence="1">
    <location>
        <begin position="482"/>
        <end position="627"/>
    </location>
</feature>
<dbReference type="InterPro" id="IPR051703">
    <property type="entry name" value="NF-kappa-B_Signaling_Reg"/>
</dbReference>
<evidence type="ECO:0008006" key="5">
    <source>
        <dbReference type="Google" id="ProtNLM"/>
    </source>
</evidence>
<gene>
    <name evidence="3" type="ORF">RI129_006376</name>
</gene>
<dbReference type="Proteomes" id="UP001329430">
    <property type="component" value="Chromosome 4"/>
</dbReference>
<reference evidence="3 4" key="1">
    <citation type="journal article" date="2024" name="Insects">
        <title>An Improved Chromosome-Level Genome Assembly of the Firefly Pyrocoelia pectoralis.</title>
        <authorList>
            <person name="Fu X."/>
            <person name="Meyer-Rochow V.B."/>
            <person name="Ballantyne L."/>
            <person name="Zhu X."/>
        </authorList>
    </citation>
    <scope>NUCLEOTIDE SEQUENCE [LARGE SCALE GENOMIC DNA]</scope>
    <source>
        <strain evidence="3">XCY_ONT2</strain>
    </source>
</reference>
<organism evidence="3 4">
    <name type="scientific">Pyrocoelia pectoralis</name>
    <dbReference type="NCBI Taxonomy" id="417401"/>
    <lineage>
        <taxon>Eukaryota</taxon>
        <taxon>Metazoa</taxon>
        <taxon>Ecdysozoa</taxon>
        <taxon>Arthropoda</taxon>
        <taxon>Hexapoda</taxon>
        <taxon>Insecta</taxon>
        <taxon>Pterygota</taxon>
        <taxon>Neoptera</taxon>
        <taxon>Endopterygota</taxon>
        <taxon>Coleoptera</taxon>
        <taxon>Polyphaga</taxon>
        <taxon>Elateriformia</taxon>
        <taxon>Elateroidea</taxon>
        <taxon>Lampyridae</taxon>
        <taxon>Lampyrinae</taxon>
        <taxon>Pyrocoelia</taxon>
    </lineage>
</organism>
<name>A0AAN7VH42_9COLE</name>
<dbReference type="InterPro" id="IPR019080">
    <property type="entry name" value="YqaJ_viral_recombinase"/>
</dbReference>
<evidence type="ECO:0000259" key="2">
    <source>
        <dbReference type="Pfam" id="PF20700"/>
    </source>
</evidence>
<protein>
    <recommendedName>
        <fullName evidence="5">YqaJ viral recombinase domain-containing protein</fullName>
    </recommendedName>
</protein>
<dbReference type="InterPro" id="IPR011604">
    <property type="entry name" value="PDDEXK-like_dom_sf"/>
</dbReference>
<proteinExistence type="predicted"/>
<dbReference type="InterPro" id="IPR049012">
    <property type="entry name" value="Mutator_transp_dom"/>
</dbReference>
<dbReference type="Pfam" id="PF20700">
    <property type="entry name" value="Mutator"/>
    <property type="match status" value="1"/>
</dbReference>
<dbReference type="PANTHER" id="PTHR46609">
    <property type="entry name" value="EXONUCLEASE, PHAGE-TYPE/RECB, C-TERMINAL DOMAIN-CONTAINING PROTEIN"/>
    <property type="match status" value="1"/>
</dbReference>
<dbReference type="SUPFAM" id="SSF52980">
    <property type="entry name" value="Restriction endonuclease-like"/>
    <property type="match status" value="1"/>
</dbReference>
<evidence type="ECO:0000259" key="1">
    <source>
        <dbReference type="Pfam" id="PF09588"/>
    </source>
</evidence>
<evidence type="ECO:0000313" key="3">
    <source>
        <dbReference type="EMBL" id="KAK5645076.1"/>
    </source>
</evidence>
<accession>A0AAN7VH42</accession>
<feature type="domain" description="Mutator-like transposase" evidence="2">
    <location>
        <begin position="11"/>
        <end position="301"/>
    </location>
</feature>
<dbReference type="GO" id="GO:0006281">
    <property type="term" value="P:DNA repair"/>
    <property type="evidence" value="ECO:0007669"/>
    <property type="project" value="UniProtKB-ARBA"/>
</dbReference>
<sequence>MCNIVQTIRTGKTTVNLAAVTGAVATGIGYSQLTELLAAINIPNMSNKTYIKYHAKLSSVIDAELEKEAAIAGKEEAQLAIECGDVSATGIPIISVIVDGAWSKRSYRTNYNALSGVACIIGAKTKKILYVGIKNKYCFVCQRGSNKHHRCFKNWNSTSTGMEAAIIVEGFKKSLQTHNLIYGKMIGDGDSSVYKKLVEVAPYGPTFLIKKIECRNHLLRNYINKLSDLTKDTKYPVALRKKLSNRDVLGRFRNAVTKAVEYRNKCVDQSYVAKYELLKSDILNGPKHIFGDHSSCDDYYCRGVKQGEENLVPQLVSSKLLDAIMVLNMRLINNITSLMYDVDTNSAETFNSVVAKFVGGKRVNFSLKNSYETRCKAAAISYNSKGEFLIRIHQAVYGTDLDYYMELYNHHKKKVLGRIAKRKTRKVFASTDDEYGPEAGIISDMGPDLYHNASQEFLRELGSIDRNELMVNTVLQSNSDLWITERKKRITASNFGKICKLRKTTSTAKTIMSLLYNNFKGSSATNFGLQSEDVAIKLFEKQYSKCVKKTGLIVDEQLPFLACSPDGFIGTTALIEIKSSEKSENLHPIEAVIQNKIDYCHHHNGQITLKRSHSYYYQIQGLLHITRRDVCYFAVFTKGGLHVEEIQRDDNFWAQKMEMKLTEFYMRSLLPELVDSRRSKNQNIRDVYMNC</sequence>
<keyword evidence="4" id="KW-1185">Reference proteome</keyword>